<dbReference type="STRING" id="3821.A0A151TDN4"/>
<evidence type="ECO:0000256" key="1">
    <source>
        <dbReference type="SAM" id="Coils"/>
    </source>
</evidence>
<gene>
    <name evidence="3" type="ORF">KK1_011390</name>
</gene>
<dbReference type="EMBL" id="CM003608">
    <property type="protein sequence ID" value="KYP65161.1"/>
    <property type="molecule type" value="Genomic_DNA"/>
</dbReference>
<feature type="compositionally biased region" description="Polar residues" evidence="2">
    <location>
        <begin position="148"/>
        <end position="168"/>
    </location>
</feature>
<name>A0A151TDN4_CAJCA</name>
<evidence type="ECO:0000313" key="4">
    <source>
        <dbReference type="Proteomes" id="UP000075243"/>
    </source>
</evidence>
<dbReference type="AlphaFoldDB" id="A0A151TDN4"/>
<dbReference type="GO" id="GO:0009976">
    <property type="term" value="F:tocopherol cyclase activity"/>
    <property type="evidence" value="ECO:0007669"/>
    <property type="project" value="InterPro"/>
</dbReference>
<proteinExistence type="predicted"/>
<organism evidence="3 4">
    <name type="scientific">Cajanus cajan</name>
    <name type="common">Pigeon pea</name>
    <name type="synonym">Cajanus indicus</name>
    <dbReference type="NCBI Taxonomy" id="3821"/>
    <lineage>
        <taxon>Eukaryota</taxon>
        <taxon>Viridiplantae</taxon>
        <taxon>Streptophyta</taxon>
        <taxon>Embryophyta</taxon>
        <taxon>Tracheophyta</taxon>
        <taxon>Spermatophyta</taxon>
        <taxon>Magnoliopsida</taxon>
        <taxon>eudicotyledons</taxon>
        <taxon>Gunneridae</taxon>
        <taxon>Pentapetalae</taxon>
        <taxon>rosids</taxon>
        <taxon>fabids</taxon>
        <taxon>Fabales</taxon>
        <taxon>Fabaceae</taxon>
        <taxon>Papilionoideae</taxon>
        <taxon>50 kb inversion clade</taxon>
        <taxon>NPAAA clade</taxon>
        <taxon>indigoferoid/millettioid clade</taxon>
        <taxon>Phaseoleae</taxon>
        <taxon>Cajanus</taxon>
    </lineage>
</organism>
<sequence>MIMLDRQVVGGLREYHFDRTTRKFFEGWYFKVTIPERRQSFCFMYTVENPVFRKPLTALEEAQYGPRCTGVGAQILGAGDKYICQYSPESHYFWGMPHGLQREEEGKKKEQKRIGRENERCEKMRANPERPVPKVERPFWTLQNQTKISTGTARSKTGTTRSKTQQNGPFYLQNGPFSNRNGPFSTTFFRKILYSGTARFTFETARSRQRIGPTAE</sequence>
<dbReference type="PANTHER" id="PTHR35309:SF2">
    <property type="entry name" value="TOCOPHEROL CYCLASE, CHLOROPLASTIC"/>
    <property type="match status" value="1"/>
</dbReference>
<protein>
    <submittedName>
        <fullName evidence="3">Uncharacterized protein</fullName>
    </submittedName>
</protein>
<evidence type="ECO:0000256" key="2">
    <source>
        <dbReference type="SAM" id="MobiDB-lite"/>
    </source>
</evidence>
<keyword evidence="1" id="KW-0175">Coiled coil</keyword>
<reference evidence="3 4" key="1">
    <citation type="journal article" date="2012" name="Nat. Biotechnol.">
        <title>Draft genome sequence of pigeonpea (Cajanus cajan), an orphan legume crop of resource-poor farmers.</title>
        <authorList>
            <person name="Varshney R.K."/>
            <person name="Chen W."/>
            <person name="Li Y."/>
            <person name="Bharti A.K."/>
            <person name="Saxena R.K."/>
            <person name="Schlueter J.A."/>
            <person name="Donoghue M.T."/>
            <person name="Azam S."/>
            <person name="Fan G."/>
            <person name="Whaley A.M."/>
            <person name="Farmer A.D."/>
            <person name="Sheridan J."/>
            <person name="Iwata A."/>
            <person name="Tuteja R."/>
            <person name="Penmetsa R.V."/>
            <person name="Wu W."/>
            <person name="Upadhyaya H.D."/>
            <person name="Yang S.P."/>
            <person name="Shah T."/>
            <person name="Saxena K.B."/>
            <person name="Michael T."/>
            <person name="McCombie W.R."/>
            <person name="Yang B."/>
            <person name="Zhang G."/>
            <person name="Yang H."/>
            <person name="Wang J."/>
            <person name="Spillane C."/>
            <person name="Cook D.R."/>
            <person name="May G.D."/>
            <person name="Xu X."/>
            <person name="Jackson S.A."/>
        </authorList>
    </citation>
    <scope>NUCLEOTIDE SEQUENCE [LARGE SCALE GENOMIC DNA]</scope>
    <source>
        <strain evidence="4">cv. Asha</strain>
    </source>
</reference>
<feature type="coiled-coil region" evidence="1">
    <location>
        <begin position="100"/>
        <end position="127"/>
    </location>
</feature>
<dbReference type="Proteomes" id="UP000075243">
    <property type="component" value="Chromosome 6"/>
</dbReference>
<accession>A0A151TDN4</accession>
<dbReference type="InterPro" id="IPR025893">
    <property type="entry name" value="Tocopherol_cyclase"/>
</dbReference>
<dbReference type="PANTHER" id="PTHR35309">
    <property type="match status" value="1"/>
</dbReference>
<dbReference type="Gramene" id="C.cajan_11066.t">
    <property type="protein sequence ID" value="C.cajan_11066.t"/>
    <property type="gene ID" value="C.cajan_11066"/>
</dbReference>
<evidence type="ECO:0000313" key="3">
    <source>
        <dbReference type="EMBL" id="KYP65161.1"/>
    </source>
</evidence>
<dbReference type="Pfam" id="PF14249">
    <property type="entry name" value="Tocopherol_cycl"/>
    <property type="match status" value="1"/>
</dbReference>
<feature type="region of interest" description="Disordered" evidence="2">
    <location>
        <begin position="148"/>
        <end position="177"/>
    </location>
</feature>
<keyword evidence="4" id="KW-1185">Reference proteome</keyword>